<dbReference type="GeneID" id="130461347"/>
<organism evidence="2 3">
    <name type="scientific">Spinacia oleracea</name>
    <name type="common">Spinach</name>
    <dbReference type="NCBI Taxonomy" id="3562"/>
    <lineage>
        <taxon>Eukaryota</taxon>
        <taxon>Viridiplantae</taxon>
        <taxon>Streptophyta</taxon>
        <taxon>Embryophyta</taxon>
        <taxon>Tracheophyta</taxon>
        <taxon>Spermatophyta</taxon>
        <taxon>Magnoliopsida</taxon>
        <taxon>eudicotyledons</taxon>
        <taxon>Gunneridae</taxon>
        <taxon>Pentapetalae</taxon>
        <taxon>Caryophyllales</taxon>
        <taxon>Chenopodiaceae</taxon>
        <taxon>Chenopodioideae</taxon>
        <taxon>Anserineae</taxon>
        <taxon>Spinacia</taxon>
    </lineage>
</organism>
<evidence type="ECO:0000313" key="3">
    <source>
        <dbReference type="RefSeq" id="XP_056685395.1"/>
    </source>
</evidence>
<name>A0ABM3QPV2_SPIOL</name>
<reference evidence="3" key="2">
    <citation type="submission" date="2025-08" db="UniProtKB">
        <authorList>
            <consortium name="RefSeq"/>
        </authorList>
    </citation>
    <scope>IDENTIFICATION</scope>
    <source>
        <tissue evidence="3">Leaf</tissue>
    </source>
</reference>
<dbReference type="PANTHER" id="PTHR34835">
    <property type="entry name" value="OS07G0283600 PROTEIN-RELATED"/>
    <property type="match status" value="1"/>
</dbReference>
<feature type="compositionally biased region" description="Basic residues" evidence="1">
    <location>
        <begin position="100"/>
        <end position="120"/>
    </location>
</feature>
<protein>
    <submittedName>
        <fullName evidence="3">Uncharacterized protein</fullName>
    </submittedName>
</protein>
<dbReference type="RefSeq" id="XP_056685395.1">
    <property type="nucleotide sequence ID" value="XM_056829417.1"/>
</dbReference>
<gene>
    <name evidence="3" type="primary">LOC130461347</name>
</gene>
<dbReference type="PANTHER" id="PTHR34835:SF34">
    <property type="entry name" value="OS08G0555500 PROTEIN"/>
    <property type="match status" value="1"/>
</dbReference>
<proteinExistence type="predicted"/>
<keyword evidence="2" id="KW-1185">Reference proteome</keyword>
<dbReference type="Proteomes" id="UP000813463">
    <property type="component" value="Chromosome 5"/>
</dbReference>
<sequence>MTKKGGGSKKAGRTPPKKHVVKPSASGSRKKKRQKMVYQEASEDLDGVQCSEEECSEEESSSEESSSEECSASPSASSTEGSEGDSSSSSSSSEEEEPRKRKRKKSSKKASKKVSKKKNKSAGEIVKARNRVVLTHLRTCEKAPKIICRVESFVKLIKKLDDSRREEVEKMGFSGLLEMKLGKLDRRFCYWLMTRVDVEGHVEFGDGNVFRFTPQHVQRIFGLPMGTKDVPAPVAIDWKDKKMVRPAIKLFKMYGTGVADPSKDMVLLAKVAKVVEGEKDSAGEVIPLSTPGEKLAFRNAFLAVVVGHLLCPTAMCTNLSHKLMVVVSLGGVAEEYDWCTWTYNRLMERVEVFLKSFYDDGYARGCGGCVVALMVRFVSHFNLFI</sequence>
<reference evidence="2" key="1">
    <citation type="journal article" date="2021" name="Nat. Commun.">
        <title>Genomic analyses provide insights into spinach domestication and the genetic basis of agronomic traits.</title>
        <authorList>
            <person name="Cai X."/>
            <person name="Sun X."/>
            <person name="Xu C."/>
            <person name="Sun H."/>
            <person name="Wang X."/>
            <person name="Ge C."/>
            <person name="Zhang Z."/>
            <person name="Wang Q."/>
            <person name="Fei Z."/>
            <person name="Jiao C."/>
            <person name="Wang Q."/>
        </authorList>
    </citation>
    <scope>NUCLEOTIDE SEQUENCE [LARGE SCALE GENOMIC DNA]</scope>
    <source>
        <strain evidence="2">cv. Varoflay</strain>
    </source>
</reference>
<accession>A0ABM3QPV2</accession>
<feature type="compositionally biased region" description="Acidic residues" evidence="1">
    <location>
        <begin position="41"/>
        <end position="67"/>
    </location>
</feature>
<evidence type="ECO:0000313" key="2">
    <source>
        <dbReference type="Proteomes" id="UP000813463"/>
    </source>
</evidence>
<feature type="region of interest" description="Disordered" evidence="1">
    <location>
        <begin position="1"/>
        <end position="122"/>
    </location>
</feature>
<evidence type="ECO:0000256" key="1">
    <source>
        <dbReference type="SAM" id="MobiDB-lite"/>
    </source>
</evidence>
<feature type="compositionally biased region" description="Low complexity" evidence="1">
    <location>
        <begin position="68"/>
        <end position="92"/>
    </location>
</feature>
<feature type="compositionally biased region" description="Basic residues" evidence="1">
    <location>
        <begin position="1"/>
        <end position="21"/>
    </location>
</feature>